<gene>
    <name evidence="1" type="ORF">UFOVP175_42</name>
</gene>
<proteinExistence type="predicted"/>
<protein>
    <submittedName>
        <fullName evidence="1">Uncharacterized protein</fullName>
    </submittedName>
</protein>
<name>A0A6J7WFC5_9CAUD</name>
<sequence length="308" mass="34854">MRTVSYDYVLQRACELTGRVFSTLTTEEANLFRTFISMSLRSAWECFNWPEQTVYQQEFFAPNYSAATTYTQGTVIYFKTEQKYYQYVGAAGSGNPPTLNGPNGTLNSQFWAEAKPTYGNSNGDWSTTKVYNIGDIVLYPDTQEYYALYATAAAGTLPTSTSSWGQLNKFLRYINQQTNPDGTTRTVEIGETFSVWPGDPRVTWRQQEPTYTLTDDGILVEQELPFAWLEFRKSPPLLSTAGEATAYAFPYRFCEVCSLKAAGQMLRVDGKVDLGTTFLELGEIELTKEIDKVALQEKYVRQIIVPNR</sequence>
<reference evidence="1" key="1">
    <citation type="submission" date="2020-05" db="EMBL/GenBank/DDBJ databases">
        <authorList>
            <person name="Chiriac C."/>
            <person name="Salcher M."/>
            <person name="Ghai R."/>
            <person name="Kavagutti S V."/>
        </authorList>
    </citation>
    <scope>NUCLEOTIDE SEQUENCE</scope>
</reference>
<accession>A0A6J7WFC5</accession>
<evidence type="ECO:0000313" key="1">
    <source>
        <dbReference type="EMBL" id="CAB5195065.1"/>
    </source>
</evidence>
<dbReference type="Gene3D" id="2.10.10.90">
    <property type="match status" value="1"/>
</dbReference>
<dbReference type="EMBL" id="LR798221">
    <property type="protein sequence ID" value="CAB5195065.1"/>
    <property type="molecule type" value="Genomic_DNA"/>
</dbReference>
<organism evidence="1">
    <name type="scientific">uncultured Caudovirales phage</name>
    <dbReference type="NCBI Taxonomy" id="2100421"/>
    <lineage>
        <taxon>Viruses</taxon>
        <taxon>Duplodnaviria</taxon>
        <taxon>Heunggongvirae</taxon>
        <taxon>Uroviricota</taxon>
        <taxon>Caudoviricetes</taxon>
        <taxon>Peduoviridae</taxon>
        <taxon>Maltschvirus</taxon>
        <taxon>Maltschvirus maltsch</taxon>
    </lineage>
</organism>